<evidence type="ECO:0000256" key="4">
    <source>
        <dbReference type="ARBA" id="ARBA00022989"/>
    </source>
</evidence>
<dbReference type="PANTHER" id="PTHR12677">
    <property type="entry name" value="GOLGI APPARATUS MEMBRANE PROTEIN TVP38-RELATED"/>
    <property type="match status" value="1"/>
</dbReference>
<comment type="caution">
    <text evidence="8">The sequence shown here is derived from an EMBL/GenBank/DDBJ whole genome shotgun (WGS) entry which is preliminary data.</text>
</comment>
<evidence type="ECO:0000313" key="8">
    <source>
        <dbReference type="EMBL" id="CAG7622550.1"/>
    </source>
</evidence>
<keyword evidence="5 6" id="KW-0472">Membrane</keyword>
<comment type="subcellular location">
    <subcellularLocation>
        <location evidence="1 6">Cell membrane</location>
        <topology evidence="1 6">Multi-pass membrane protein</topology>
    </subcellularLocation>
</comment>
<reference evidence="8 9" key="1">
    <citation type="submission" date="2021-06" db="EMBL/GenBank/DDBJ databases">
        <authorList>
            <person name="Criscuolo A."/>
        </authorList>
    </citation>
    <scope>NUCLEOTIDE SEQUENCE [LARGE SCALE GENOMIC DNA]</scope>
    <source>
        <strain evidence="9">CIP 111802</strain>
    </source>
</reference>
<feature type="transmembrane region" description="Helical" evidence="6">
    <location>
        <begin position="104"/>
        <end position="127"/>
    </location>
</feature>
<protein>
    <recommendedName>
        <fullName evidence="6">TVP38/TMEM64 family membrane protein</fullName>
    </recommendedName>
</protein>
<comment type="similarity">
    <text evidence="6">Belongs to the TVP38/TMEM64 family.</text>
</comment>
<feature type="domain" description="VTT" evidence="7">
    <location>
        <begin position="37"/>
        <end position="155"/>
    </location>
</feature>
<evidence type="ECO:0000256" key="6">
    <source>
        <dbReference type="RuleBase" id="RU366058"/>
    </source>
</evidence>
<sequence>MTVWSVRHISDVLNSFGWYGHMAGALLVMLQTIFPFVPFFVVAGVNVLLFGFWGGFAVNYIFSCLGAAIVFFAARNFGRSWVQKKLAKYSYIEKFNEKLERHGLLYMVLIRLLPVLPSSVINLSAAVMKVRPLHFMIGTLIGKAPVILLESMIGHDLLHFRHYKGRLMILAAIFIVLLLVSHFVKERWFKSSKTGI</sequence>
<dbReference type="PANTHER" id="PTHR12677:SF59">
    <property type="entry name" value="GOLGI APPARATUS MEMBRANE PROTEIN TVP38-RELATED"/>
    <property type="match status" value="1"/>
</dbReference>
<name>A0ABN7TE91_9BACL</name>
<gene>
    <name evidence="8" type="primary">ydjZ</name>
    <name evidence="8" type="ORF">PAECIP111802_00838</name>
</gene>
<proteinExistence type="inferred from homology"/>
<evidence type="ECO:0000256" key="3">
    <source>
        <dbReference type="ARBA" id="ARBA00022692"/>
    </source>
</evidence>
<dbReference type="InterPro" id="IPR015414">
    <property type="entry name" value="TMEM64"/>
</dbReference>
<accession>A0ABN7TE91</accession>
<organism evidence="8 9">
    <name type="scientific">Paenibacillus allorhizosphaerae</name>
    <dbReference type="NCBI Taxonomy" id="2849866"/>
    <lineage>
        <taxon>Bacteria</taxon>
        <taxon>Bacillati</taxon>
        <taxon>Bacillota</taxon>
        <taxon>Bacilli</taxon>
        <taxon>Bacillales</taxon>
        <taxon>Paenibacillaceae</taxon>
        <taxon>Paenibacillus</taxon>
    </lineage>
</organism>
<feature type="transmembrane region" description="Helical" evidence="6">
    <location>
        <begin position="60"/>
        <end position="78"/>
    </location>
</feature>
<dbReference type="Proteomes" id="UP000730618">
    <property type="component" value="Unassembled WGS sequence"/>
</dbReference>
<evidence type="ECO:0000313" key="9">
    <source>
        <dbReference type="Proteomes" id="UP000730618"/>
    </source>
</evidence>
<keyword evidence="9" id="KW-1185">Reference proteome</keyword>
<feature type="transmembrane region" description="Helical" evidence="6">
    <location>
        <begin position="133"/>
        <end position="153"/>
    </location>
</feature>
<evidence type="ECO:0000256" key="2">
    <source>
        <dbReference type="ARBA" id="ARBA00022475"/>
    </source>
</evidence>
<dbReference type="EMBL" id="CAJVCE010000002">
    <property type="protein sequence ID" value="CAG7622550.1"/>
    <property type="molecule type" value="Genomic_DNA"/>
</dbReference>
<keyword evidence="2 6" id="KW-1003">Cell membrane</keyword>
<evidence type="ECO:0000256" key="1">
    <source>
        <dbReference type="ARBA" id="ARBA00004651"/>
    </source>
</evidence>
<dbReference type="RefSeq" id="WP_218097205.1">
    <property type="nucleotide sequence ID" value="NZ_CAJVCE010000002.1"/>
</dbReference>
<comment type="caution">
    <text evidence="6">Lacks conserved residue(s) required for the propagation of feature annotation.</text>
</comment>
<keyword evidence="3 6" id="KW-0812">Transmembrane</keyword>
<keyword evidence="4 6" id="KW-1133">Transmembrane helix</keyword>
<dbReference type="InterPro" id="IPR032816">
    <property type="entry name" value="VTT_dom"/>
</dbReference>
<evidence type="ECO:0000259" key="7">
    <source>
        <dbReference type="Pfam" id="PF09335"/>
    </source>
</evidence>
<dbReference type="Pfam" id="PF09335">
    <property type="entry name" value="VTT_dom"/>
    <property type="match status" value="1"/>
</dbReference>
<feature type="transmembrane region" description="Helical" evidence="6">
    <location>
        <begin position="165"/>
        <end position="184"/>
    </location>
</feature>
<evidence type="ECO:0000256" key="5">
    <source>
        <dbReference type="ARBA" id="ARBA00023136"/>
    </source>
</evidence>